<keyword evidence="1" id="KW-1133">Transmembrane helix</keyword>
<keyword evidence="1" id="KW-0812">Transmembrane</keyword>
<proteinExistence type="predicted"/>
<evidence type="ECO:0000313" key="2">
    <source>
        <dbReference type="EMBL" id="MFD2214882.1"/>
    </source>
</evidence>
<keyword evidence="1" id="KW-0472">Membrane</keyword>
<gene>
    <name evidence="2" type="ORF">ACFSKK_14425</name>
</gene>
<sequence>MRIFSRFLFYLSSISGALLLSAILLDVFMFKEEVMFELNEYLQCFALIFLAVAIKYTMIPYYDRKKEG</sequence>
<name>A0ABW5BXL0_9BACI</name>
<dbReference type="EMBL" id="JBHUIK010000003">
    <property type="protein sequence ID" value="MFD2214882.1"/>
    <property type="molecule type" value="Genomic_DNA"/>
</dbReference>
<dbReference type="Proteomes" id="UP001597318">
    <property type="component" value="Unassembled WGS sequence"/>
</dbReference>
<keyword evidence="3" id="KW-1185">Reference proteome</keyword>
<accession>A0ABW5BXL0</accession>
<feature type="transmembrane region" description="Helical" evidence="1">
    <location>
        <begin position="7"/>
        <end position="29"/>
    </location>
</feature>
<feature type="transmembrane region" description="Helical" evidence="1">
    <location>
        <begin position="41"/>
        <end position="62"/>
    </location>
</feature>
<reference evidence="3" key="1">
    <citation type="journal article" date="2019" name="Int. J. Syst. Evol. Microbiol.">
        <title>The Global Catalogue of Microorganisms (GCM) 10K type strain sequencing project: providing services to taxonomists for standard genome sequencing and annotation.</title>
        <authorList>
            <consortium name="The Broad Institute Genomics Platform"/>
            <consortium name="The Broad Institute Genome Sequencing Center for Infectious Disease"/>
            <person name="Wu L."/>
            <person name="Ma J."/>
        </authorList>
    </citation>
    <scope>NUCLEOTIDE SEQUENCE [LARGE SCALE GENOMIC DNA]</scope>
    <source>
        <strain evidence="3">CGMCC 1.15474</strain>
    </source>
</reference>
<organism evidence="2 3">
    <name type="scientific">Metabacillus endolithicus</name>
    <dbReference type="NCBI Taxonomy" id="1535204"/>
    <lineage>
        <taxon>Bacteria</taxon>
        <taxon>Bacillati</taxon>
        <taxon>Bacillota</taxon>
        <taxon>Bacilli</taxon>
        <taxon>Bacillales</taxon>
        <taxon>Bacillaceae</taxon>
        <taxon>Metabacillus</taxon>
    </lineage>
</organism>
<evidence type="ECO:0000256" key="1">
    <source>
        <dbReference type="SAM" id="Phobius"/>
    </source>
</evidence>
<comment type="caution">
    <text evidence="2">The sequence shown here is derived from an EMBL/GenBank/DDBJ whole genome shotgun (WGS) entry which is preliminary data.</text>
</comment>
<protein>
    <submittedName>
        <fullName evidence="2">Uncharacterized protein</fullName>
    </submittedName>
</protein>
<dbReference type="RefSeq" id="WP_247346398.1">
    <property type="nucleotide sequence ID" value="NZ_CP095550.1"/>
</dbReference>
<evidence type="ECO:0000313" key="3">
    <source>
        <dbReference type="Proteomes" id="UP001597318"/>
    </source>
</evidence>